<feature type="signal peptide" evidence="1">
    <location>
        <begin position="1"/>
        <end position="20"/>
    </location>
</feature>
<dbReference type="Proteomes" id="UP000249577">
    <property type="component" value="Unassembled WGS sequence"/>
</dbReference>
<dbReference type="EMBL" id="QFPN01000013">
    <property type="protein sequence ID" value="PZQ10895.1"/>
    <property type="molecule type" value="Genomic_DNA"/>
</dbReference>
<protein>
    <recommendedName>
        <fullName evidence="2">Glycoside-hydrolase family GH114 TIM-barrel domain-containing protein</fullName>
    </recommendedName>
</protein>
<gene>
    <name evidence="3" type="ORF">DI565_19100</name>
</gene>
<dbReference type="InterPro" id="IPR004352">
    <property type="entry name" value="GH114_TIM-barrel"/>
</dbReference>
<sequence length="274" mass="29893">MSAAVAAAMLAVSVAGLAAAQTVSLPPANAKFDYQIGGPYTPAGNVGIVVRDRLEAPAAGKYNICYVNAFQSQPDDAKWWRKNHPDLLVRKNGAFVIDPDWPDEYLFDVSTPAKRNALIAIVGPWIDKCASDGFKAVEADNLDSWTRSRKVFRKQHAAAFATLLAERAHAAGLAIAQKNTTELAPIGASQIGFDFAIAEECQIYSECKDYIDVYGDQVYEIEYNDNKRDGDGSPITPIDAFNSACKARGEAISIIYRDRDVRPRGKSGYEYKAC</sequence>
<dbReference type="PANTHER" id="PTHR35273">
    <property type="entry name" value="ALPHA-1,4 POLYGALACTOSAMINIDASE, PUTATIVE (AFU_ORTHOLOGUE AFUA_3G07890)-RELATED"/>
    <property type="match status" value="1"/>
</dbReference>
<evidence type="ECO:0000256" key="1">
    <source>
        <dbReference type="SAM" id="SignalP"/>
    </source>
</evidence>
<dbReference type="AlphaFoldDB" id="A0A2W5K753"/>
<accession>A0A2W5K753</accession>
<dbReference type="PANTHER" id="PTHR35273:SF2">
    <property type="entry name" value="ALPHA-GALACTOSIDASE"/>
    <property type="match status" value="1"/>
</dbReference>
<dbReference type="Pfam" id="PF03537">
    <property type="entry name" value="Glyco_hydro_114"/>
    <property type="match status" value="1"/>
</dbReference>
<dbReference type="Gene3D" id="3.20.20.70">
    <property type="entry name" value="Aldolase class I"/>
    <property type="match status" value="1"/>
</dbReference>
<reference evidence="3 4" key="1">
    <citation type="submission" date="2017-08" db="EMBL/GenBank/DDBJ databases">
        <title>Infants hospitalized years apart are colonized by the same room-sourced microbial strains.</title>
        <authorList>
            <person name="Brooks B."/>
            <person name="Olm M.R."/>
            <person name="Firek B.A."/>
            <person name="Baker R."/>
            <person name="Thomas B.C."/>
            <person name="Morowitz M.J."/>
            <person name="Banfield J.F."/>
        </authorList>
    </citation>
    <scope>NUCLEOTIDE SEQUENCE [LARGE SCALE GENOMIC DNA]</scope>
    <source>
        <strain evidence="3">S2_005_003_R2_43</strain>
    </source>
</reference>
<organism evidence="3 4">
    <name type="scientific">Ancylobacter novellus</name>
    <name type="common">Thiobacillus novellus</name>
    <dbReference type="NCBI Taxonomy" id="921"/>
    <lineage>
        <taxon>Bacteria</taxon>
        <taxon>Pseudomonadati</taxon>
        <taxon>Pseudomonadota</taxon>
        <taxon>Alphaproteobacteria</taxon>
        <taxon>Hyphomicrobiales</taxon>
        <taxon>Xanthobacteraceae</taxon>
        <taxon>Ancylobacter</taxon>
    </lineage>
</organism>
<feature type="domain" description="Glycoside-hydrolase family GH114 TIM-barrel" evidence="2">
    <location>
        <begin position="31"/>
        <end position="261"/>
    </location>
</feature>
<proteinExistence type="predicted"/>
<comment type="caution">
    <text evidence="3">The sequence shown here is derived from an EMBL/GenBank/DDBJ whole genome shotgun (WGS) entry which is preliminary data.</text>
</comment>
<evidence type="ECO:0000259" key="2">
    <source>
        <dbReference type="Pfam" id="PF03537"/>
    </source>
</evidence>
<dbReference type="SUPFAM" id="SSF51445">
    <property type="entry name" value="(Trans)glycosidases"/>
    <property type="match status" value="1"/>
</dbReference>
<feature type="chain" id="PRO_5016066624" description="Glycoside-hydrolase family GH114 TIM-barrel domain-containing protein" evidence="1">
    <location>
        <begin position="21"/>
        <end position="274"/>
    </location>
</feature>
<dbReference type="InterPro" id="IPR017853">
    <property type="entry name" value="GH"/>
</dbReference>
<dbReference type="InterPro" id="IPR013785">
    <property type="entry name" value="Aldolase_TIM"/>
</dbReference>
<evidence type="ECO:0000313" key="3">
    <source>
        <dbReference type="EMBL" id="PZQ10895.1"/>
    </source>
</evidence>
<keyword evidence="1" id="KW-0732">Signal</keyword>
<name>A0A2W5K753_ANCNO</name>
<evidence type="ECO:0000313" key="4">
    <source>
        <dbReference type="Proteomes" id="UP000249577"/>
    </source>
</evidence>